<proteinExistence type="predicted"/>
<accession>K2PWF5</accession>
<dbReference type="GO" id="GO:0005829">
    <property type="term" value="C:cytosol"/>
    <property type="evidence" value="ECO:0007669"/>
    <property type="project" value="TreeGrafter"/>
</dbReference>
<dbReference type="AlphaFoldDB" id="K2PWF5"/>
<organism evidence="1 2">
    <name type="scientific">Galbibacter marinus</name>
    <dbReference type="NCBI Taxonomy" id="555500"/>
    <lineage>
        <taxon>Bacteria</taxon>
        <taxon>Pseudomonadati</taxon>
        <taxon>Bacteroidota</taxon>
        <taxon>Flavobacteriia</taxon>
        <taxon>Flavobacteriales</taxon>
        <taxon>Flavobacteriaceae</taxon>
        <taxon>Galbibacter</taxon>
    </lineage>
</organism>
<dbReference type="RefSeq" id="WP_008991072.1">
    <property type="nucleotide sequence ID" value="NZ_AMSG01000005.1"/>
</dbReference>
<evidence type="ECO:0000313" key="2">
    <source>
        <dbReference type="Proteomes" id="UP000007364"/>
    </source>
</evidence>
<dbReference type="PATRIC" id="fig|555500.3.peg.1244"/>
<keyword evidence="2" id="KW-1185">Reference proteome</keyword>
<dbReference type="Proteomes" id="UP000007364">
    <property type="component" value="Unassembled WGS sequence"/>
</dbReference>
<dbReference type="PROSITE" id="PS51197">
    <property type="entry name" value="HTH_RRF2_2"/>
    <property type="match status" value="1"/>
</dbReference>
<dbReference type="PANTHER" id="PTHR33221:SF15">
    <property type="entry name" value="HTH-TYPE TRANSCRIPTIONAL REGULATOR YWGB-RELATED"/>
    <property type="match status" value="1"/>
</dbReference>
<dbReference type="NCBIfam" id="TIGR00738">
    <property type="entry name" value="rrf2_super"/>
    <property type="match status" value="1"/>
</dbReference>
<dbReference type="STRING" id="555500.I215_06002"/>
<evidence type="ECO:0000313" key="1">
    <source>
        <dbReference type="EMBL" id="EKF55764.1"/>
    </source>
</evidence>
<dbReference type="Pfam" id="PF02082">
    <property type="entry name" value="Rrf2"/>
    <property type="match status" value="1"/>
</dbReference>
<dbReference type="InterPro" id="IPR036390">
    <property type="entry name" value="WH_DNA-bd_sf"/>
</dbReference>
<dbReference type="OrthoDB" id="9808360at2"/>
<dbReference type="eggNOG" id="COG1959">
    <property type="taxonomic scope" value="Bacteria"/>
</dbReference>
<dbReference type="GO" id="GO:0003700">
    <property type="term" value="F:DNA-binding transcription factor activity"/>
    <property type="evidence" value="ECO:0007669"/>
    <property type="project" value="TreeGrafter"/>
</dbReference>
<gene>
    <name evidence="1" type="ORF">I215_06002</name>
</gene>
<reference evidence="1 2" key="1">
    <citation type="journal article" date="2012" name="J. Bacteriol.">
        <title>Genome Sequence of Galbibacter marinum Type Strain ck-I2-15.</title>
        <authorList>
            <person name="Lai Q."/>
            <person name="Li C."/>
            <person name="Shao Z."/>
        </authorList>
    </citation>
    <scope>NUCLEOTIDE SEQUENCE [LARGE SCALE GENOMIC DNA]</scope>
    <source>
        <strain evidence="2">ck-I2-15</strain>
    </source>
</reference>
<dbReference type="SUPFAM" id="SSF46785">
    <property type="entry name" value="Winged helix' DNA-binding domain"/>
    <property type="match status" value="1"/>
</dbReference>
<sequence>MFSKACEYGIKAAIYITQNSLLNNRVSLKEIAAEIDSPVAFTAKILQDLARNQVVTSIKGARGGFEIHNPGELKLSQIVKAIDSDDVYKGCGLGLVKCDELNPCPIHDKFKVVRENLKEMLENTSLKELALKLDDGTTVLKI</sequence>
<dbReference type="InterPro" id="IPR000944">
    <property type="entry name" value="Tscrpt_reg_Rrf2"/>
</dbReference>
<protein>
    <submittedName>
        <fullName evidence="1">Rrf2-type transcriptional regulator</fullName>
    </submittedName>
</protein>
<dbReference type="EMBL" id="AMSG01000005">
    <property type="protein sequence ID" value="EKF55764.1"/>
    <property type="molecule type" value="Genomic_DNA"/>
</dbReference>
<dbReference type="InterPro" id="IPR036388">
    <property type="entry name" value="WH-like_DNA-bd_sf"/>
</dbReference>
<name>K2PWF5_9FLAO</name>
<comment type="caution">
    <text evidence="1">The sequence shown here is derived from an EMBL/GenBank/DDBJ whole genome shotgun (WGS) entry which is preliminary data.</text>
</comment>
<dbReference type="PANTHER" id="PTHR33221">
    <property type="entry name" value="WINGED HELIX-TURN-HELIX TRANSCRIPTIONAL REGULATOR, RRF2 FAMILY"/>
    <property type="match status" value="1"/>
</dbReference>
<dbReference type="Gene3D" id="1.10.10.10">
    <property type="entry name" value="Winged helix-like DNA-binding domain superfamily/Winged helix DNA-binding domain"/>
    <property type="match status" value="1"/>
</dbReference>